<dbReference type="Proteomes" id="UP000018444">
    <property type="component" value="Unassembled WGS sequence"/>
</dbReference>
<dbReference type="AlphaFoldDB" id="N9BJU6"/>
<sequence>MQFKTPVTIVGAKPVDFKDDKTGRHYDYVTLYVEMPLDQSQGKNWGNAIEVFKWLDHTNIEKLKTLKAPLKCEMLVEAVSTGKETNLVCLDVYLPQAKPA</sequence>
<accession>N9BJU6</accession>
<reference evidence="1 2" key="1">
    <citation type="submission" date="2013-02" db="EMBL/GenBank/DDBJ databases">
        <title>The Genome Sequence of Acinetobacter johnsonii ANC 3681.</title>
        <authorList>
            <consortium name="The Broad Institute Genome Sequencing Platform"/>
            <consortium name="The Broad Institute Genome Sequencing Center for Infectious Disease"/>
            <person name="Cerqueira G."/>
            <person name="Feldgarden M."/>
            <person name="Courvalin P."/>
            <person name="Perichon B."/>
            <person name="Grillot-Courvalin C."/>
            <person name="Clermont D."/>
            <person name="Rocha E."/>
            <person name="Yoon E.-J."/>
            <person name="Nemec A."/>
            <person name="Walker B."/>
            <person name="Young S.K."/>
            <person name="Zeng Q."/>
            <person name="Gargeya S."/>
            <person name="Fitzgerald M."/>
            <person name="Haas B."/>
            <person name="Abouelleil A."/>
            <person name="Alvarado L."/>
            <person name="Arachchi H.M."/>
            <person name="Berlin A.M."/>
            <person name="Chapman S.B."/>
            <person name="Dewar J."/>
            <person name="Goldberg J."/>
            <person name="Griggs A."/>
            <person name="Gujja S."/>
            <person name="Hansen M."/>
            <person name="Howarth C."/>
            <person name="Imamovic A."/>
            <person name="Larimer J."/>
            <person name="McCowan C."/>
            <person name="Murphy C."/>
            <person name="Neiman D."/>
            <person name="Pearson M."/>
            <person name="Priest M."/>
            <person name="Roberts A."/>
            <person name="Saif S."/>
            <person name="Shea T."/>
            <person name="Sisk P."/>
            <person name="Sykes S."/>
            <person name="Wortman J."/>
            <person name="Nusbaum C."/>
            <person name="Birren B."/>
        </authorList>
    </citation>
    <scope>NUCLEOTIDE SEQUENCE [LARGE SCALE GENOMIC DNA]</scope>
    <source>
        <strain evidence="1 2">ANC 3681</strain>
    </source>
</reference>
<dbReference type="PATRIC" id="fig|1217662.4.peg.914"/>
<gene>
    <name evidence="1" type="ORF">F946_00943</name>
</gene>
<dbReference type="HOGENOM" id="CLU_175513_1_0_6"/>
<organism evidence="1 2">
    <name type="scientific">Acinetobacter johnsonii ANC 3681</name>
    <dbReference type="NCBI Taxonomy" id="1217662"/>
    <lineage>
        <taxon>Bacteria</taxon>
        <taxon>Pseudomonadati</taxon>
        <taxon>Pseudomonadota</taxon>
        <taxon>Gammaproteobacteria</taxon>
        <taxon>Moraxellales</taxon>
        <taxon>Moraxellaceae</taxon>
        <taxon>Acinetobacter</taxon>
    </lineage>
</organism>
<protein>
    <submittedName>
        <fullName evidence="1">Uncharacterized protein</fullName>
    </submittedName>
</protein>
<dbReference type="EMBL" id="APPZ01000005">
    <property type="protein sequence ID" value="ENV73431.1"/>
    <property type="molecule type" value="Genomic_DNA"/>
</dbReference>
<evidence type="ECO:0000313" key="2">
    <source>
        <dbReference type="Proteomes" id="UP000018444"/>
    </source>
</evidence>
<name>N9BJU6_ACIJO</name>
<comment type="caution">
    <text evidence="1">The sequence shown here is derived from an EMBL/GenBank/DDBJ whole genome shotgun (WGS) entry which is preliminary data.</text>
</comment>
<proteinExistence type="predicted"/>
<evidence type="ECO:0000313" key="1">
    <source>
        <dbReference type="EMBL" id="ENV73431.1"/>
    </source>
</evidence>
<dbReference type="GeneID" id="56338156"/>
<dbReference type="RefSeq" id="WP_004979641.1">
    <property type="nucleotide sequence ID" value="NZ_KB849705.1"/>
</dbReference>